<keyword evidence="3" id="KW-1185">Reference proteome</keyword>
<dbReference type="PANTHER" id="PTHR43784:SF2">
    <property type="entry name" value="GDSL-LIKE LIPASE_ACYLHYDROLASE, PUTATIVE (AFU_ORTHOLOGUE AFUA_2G00820)-RELATED"/>
    <property type="match status" value="1"/>
</dbReference>
<dbReference type="Proteomes" id="UP000273119">
    <property type="component" value="Unassembled WGS sequence"/>
</dbReference>
<reference evidence="2 3" key="1">
    <citation type="submission" date="2018-07" db="EMBL/GenBank/DDBJ databases">
        <title>Arthrobacter sp. nov., isolated from raw cow's milk with high bacterial count.</title>
        <authorList>
            <person name="Hahne J."/>
            <person name="Isele D."/>
            <person name="Lipski A."/>
        </authorList>
    </citation>
    <scope>NUCLEOTIDE SEQUENCE [LARGE SCALE GENOMIC DNA]</scope>
    <source>
        <strain evidence="2 3">JZ R-183</strain>
    </source>
</reference>
<feature type="domain" description="SGNH hydrolase-type esterase" evidence="1">
    <location>
        <begin position="9"/>
        <end position="183"/>
    </location>
</feature>
<comment type="caution">
    <text evidence="2">The sequence shown here is derived from an EMBL/GenBank/DDBJ whole genome shotgun (WGS) entry which is preliminary data.</text>
</comment>
<accession>A0A496PI99</accession>
<proteinExistence type="predicted"/>
<evidence type="ECO:0000313" key="3">
    <source>
        <dbReference type="Proteomes" id="UP000273119"/>
    </source>
</evidence>
<dbReference type="SUPFAM" id="SSF52266">
    <property type="entry name" value="SGNH hydrolase"/>
    <property type="match status" value="1"/>
</dbReference>
<dbReference type="Pfam" id="PF13472">
    <property type="entry name" value="Lipase_GDSL_2"/>
    <property type="match status" value="1"/>
</dbReference>
<dbReference type="CDD" id="cd01832">
    <property type="entry name" value="SGNH_hydrolase_like_1"/>
    <property type="match status" value="1"/>
</dbReference>
<keyword evidence="2" id="KW-0378">Hydrolase</keyword>
<dbReference type="AlphaFoldDB" id="A0A496PI99"/>
<dbReference type="RefSeq" id="WP_121485396.1">
    <property type="nucleotide sequence ID" value="NZ_QQXL01000005.1"/>
</dbReference>
<dbReference type="GO" id="GO:0016787">
    <property type="term" value="F:hydrolase activity"/>
    <property type="evidence" value="ECO:0007669"/>
    <property type="project" value="UniProtKB-KW"/>
</dbReference>
<name>A0A496PI99_9MICC</name>
<dbReference type="InterPro" id="IPR053140">
    <property type="entry name" value="GDSL_Rv0518-like"/>
</dbReference>
<dbReference type="PANTHER" id="PTHR43784">
    <property type="entry name" value="GDSL-LIKE LIPASE/ACYLHYDROLASE, PUTATIVE (AFU_ORTHOLOGUE AFUA_2G00820)-RELATED"/>
    <property type="match status" value="1"/>
</dbReference>
<gene>
    <name evidence="2" type="ORF">DWQ67_09720</name>
</gene>
<evidence type="ECO:0000313" key="2">
    <source>
        <dbReference type="EMBL" id="RKW70207.1"/>
    </source>
</evidence>
<dbReference type="InterPro" id="IPR036514">
    <property type="entry name" value="SGNH_hydro_sf"/>
</dbReference>
<dbReference type="Gene3D" id="3.40.50.1110">
    <property type="entry name" value="SGNH hydrolase"/>
    <property type="match status" value="1"/>
</dbReference>
<dbReference type="InterPro" id="IPR013830">
    <property type="entry name" value="SGNH_hydro"/>
</dbReference>
<evidence type="ECO:0000259" key="1">
    <source>
        <dbReference type="Pfam" id="PF13472"/>
    </source>
</evidence>
<sequence length="261" mass="29009">MEFSQRYLALGDSFTEGVGDPDPTRPNEVRGWADRVAEQLCASGEGWGYANLAIRGKKIPQVLSEQIDAAVKLRPTVVTLYAGGNDIMRPKVDITQLVLGYAGAVRRLQDVGARVIIFTGFDASKSALFGTLVGRTALYNERIREVADVTGAELADYWRWREFSDLGYWAVDRLHMNERGHELMSRRVLGVMGQPLEGKDPEPLTRPQMNRVESARDTSKWAVDYMGPWVQRRLKGTSSGDGLSAKYPEWISLGADGTVSR</sequence>
<organism evidence="2 3">
    <name type="scientific">Galactobacter caseinivorans</name>
    <dbReference type="NCBI Taxonomy" id="2676123"/>
    <lineage>
        <taxon>Bacteria</taxon>
        <taxon>Bacillati</taxon>
        <taxon>Actinomycetota</taxon>
        <taxon>Actinomycetes</taxon>
        <taxon>Micrococcales</taxon>
        <taxon>Micrococcaceae</taxon>
        <taxon>Galactobacter</taxon>
    </lineage>
</organism>
<protein>
    <submittedName>
        <fullName evidence="2">SGNH/GDSL hydrolase family protein</fullName>
    </submittedName>
</protein>
<dbReference type="EMBL" id="QQXL01000005">
    <property type="protein sequence ID" value="RKW70207.1"/>
    <property type="molecule type" value="Genomic_DNA"/>
</dbReference>